<dbReference type="GeneID" id="90590367"/>
<evidence type="ECO:0000256" key="3">
    <source>
        <dbReference type="ARBA" id="ARBA00023274"/>
    </source>
</evidence>
<feature type="compositionally biased region" description="Basic residues" evidence="7">
    <location>
        <begin position="124"/>
        <end position="134"/>
    </location>
</feature>
<dbReference type="RefSeq" id="WP_347721760.1">
    <property type="nucleotide sequence ID" value="NZ_CP104395.1"/>
</dbReference>
<organism evidence="8 9">
    <name type="scientific">Candidatus Nanohalococcus occultus</name>
    <dbReference type="NCBI Taxonomy" id="2978047"/>
    <lineage>
        <taxon>Archaea</taxon>
        <taxon>Candidatus Nanohalarchaeota</taxon>
        <taxon>Candidatus Nanohalarchaeota incertae sedis</taxon>
        <taxon>Candidatus Nanohalococcus</taxon>
    </lineage>
</organism>
<evidence type="ECO:0000256" key="7">
    <source>
        <dbReference type="SAM" id="MobiDB-lite"/>
    </source>
</evidence>
<evidence type="ECO:0000313" key="9">
    <source>
        <dbReference type="Proteomes" id="UP001218034"/>
    </source>
</evidence>
<dbReference type="InterPro" id="IPR014721">
    <property type="entry name" value="Ribsml_uS5_D2-typ_fold_subgr"/>
</dbReference>
<evidence type="ECO:0000256" key="5">
    <source>
        <dbReference type="RuleBase" id="RU003815"/>
    </source>
</evidence>
<evidence type="ECO:0000256" key="4">
    <source>
        <dbReference type="NCBIfam" id="TIGR03627"/>
    </source>
</evidence>
<proteinExistence type="inferred from homology"/>
<keyword evidence="2 5" id="KW-0689">Ribosomal protein</keyword>
<keyword evidence="3 5" id="KW-0687">Ribonucleoprotein</keyword>
<dbReference type="Pfam" id="PF00380">
    <property type="entry name" value="Ribosomal_S9"/>
    <property type="match status" value="1"/>
</dbReference>
<dbReference type="Gene3D" id="3.30.230.10">
    <property type="match status" value="1"/>
</dbReference>
<comment type="similarity">
    <text evidence="1 5">Belongs to the universal ribosomal protein uS9 family.</text>
</comment>
<dbReference type="InterPro" id="IPR020574">
    <property type="entry name" value="Ribosomal_uS9_CS"/>
</dbReference>
<sequence length="134" mass="14971">MSESVQATGKRKTAKARATVKEGDGTIRVNSRPLHTMTEMAQNRIKEPLTIAGDITEEVEIRVTANGGGKQGQAEAIRMAVARGLVDYTGDEDLKHDFLDYDRNMLVEDPRRTETRKPSQSSKGARHKQQKSYR</sequence>
<name>A0ABY8CKU5_9ARCH</name>
<dbReference type="InterPro" id="IPR019958">
    <property type="entry name" value="Ribosomal_uS9_archaeal"/>
</dbReference>
<dbReference type="EMBL" id="CP104395">
    <property type="protein sequence ID" value="WEL19931.1"/>
    <property type="molecule type" value="Genomic_DNA"/>
</dbReference>
<dbReference type="InterPro" id="IPR000754">
    <property type="entry name" value="Ribosomal_uS9"/>
</dbReference>
<dbReference type="PROSITE" id="PS00360">
    <property type="entry name" value="RIBOSOMAL_S9"/>
    <property type="match status" value="1"/>
</dbReference>
<dbReference type="PANTHER" id="PTHR21569">
    <property type="entry name" value="RIBOSOMAL PROTEIN S9"/>
    <property type="match status" value="1"/>
</dbReference>
<dbReference type="InterPro" id="IPR020568">
    <property type="entry name" value="Ribosomal_Su5_D2-typ_SF"/>
</dbReference>
<feature type="region of interest" description="Disordered" evidence="7">
    <location>
        <begin position="1"/>
        <end position="25"/>
    </location>
</feature>
<dbReference type="PANTHER" id="PTHR21569:SF16">
    <property type="entry name" value="RIBOSOMAL PROTEIN S16"/>
    <property type="match status" value="1"/>
</dbReference>
<dbReference type="Proteomes" id="UP001218034">
    <property type="component" value="Chromosome"/>
</dbReference>
<dbReference type="SUPFAM" id="SSF54211">
    <property type="entry name" value="Ribosomal protein S5 domain 2-like"/>
    <property type="match status" value="1"/>
</dbReference>
<dbReference type="NCBIfam" id="TIGR03627">
    <property type="entry name" value="uS9_arch"/>
    <property type="match status" value="1"/>
</dbReference>
<evidence type="ECO:0000256" key="6">
    <source>
        <dbReference type="RuleBase" id="RU003817"/>
    </source>
</evidence>
<evidence type="ECO:0000256" key="2">
    <source>
        <dbReference type="ARBA" id="ARBA00022980"/>
    </source>
</evidence>
<dbReference type="NCBIfam" id="NF001749">
    <property type="entry name" value="PRK00474.1"/>
    <property type="match status" value="1"/>
</dbReference>
<reference evidence="8 9" key="1">
    <citation type="submission" date="2022-09" db="EMBL/GenBank/DDBJ databases">
        <title>Xylan utilization by haloarchaea-nanohaloarchaea associations.</title>
        <authorList>
            <person name="Yakimov M."/>
        </authorList>
    </citation>
    <scope>NUCLEOTIDE SEQUENCE [LARGE SCALE GENOMIC DNA]</scope>
    <source>
        <strain evidence="8 9">SVXNc</strain>
    </source>
</reference>
<protein>
    <recommendedName>
        <fullName evidence="4 6">30S ribosomal protein S9</fullName>
    </recommendedName>
</protein>
<keyword evidence="9" id="KW-1185">Reference proteome</keyword>
<feature type="region of interest" description="Disordered" evidence="7">
    <location>
        <begin position="104"/>
        <end position="134"/>
    </location>
</feature>
<gene>
    <name evidence="8" type="primary">rpsI</name>
    <name evidence="8" type="ORF">SVXNc_0929</name>
</gene>
<feature type="compositionally biased region" description="Basic and acidic residues" evidence="7">
    <location>
        <begin position="104"/>
        <end position="117"/>
    </location>
</feature>
<dbReference type="GO" id="GO:0005840">
    <property type="term" value="C:ribosome"/>
    <property type="evidence" value="ECO:0007669"/>
    <property type="project" value="UniProtKB-KW"/>
</dbReference>
<evidence type="ECO:0000313" key="8">
    <source>
        <dbReference type="EMBL" id="WEL19931.1"/>
    </source>
</evidence>
<accession>A0ABY8CKU5</accession>
<evidence type="ECO:0000256" key="1">
    <source>
        <dbReference type="ARBA" id="ARBA00005251"/>
    </source>
</evidence>